<organism evidence="1 2">
    <name type="scientific">Dallia pectoralis</name>
    <name type="common">Alaska blackfish</name>
    <dbReference type="NCBI Taxonomy" id="75939"/>
    <lineage>
        <taxon>Eukaryota</taxon>
        <taxon>Metazoa</taxon>
        <taxon>Chordata</taxon>
        <taxon>Craniata</taxon>
        <taxon>Vertebrata</taxon>
        <taxon>Euteleostomi</taxon>
        <taxon>Actinopterygii</taxon>
        <taxon>Neopterygii</taxon>
        <taxon>Teleostei</taxon>
        <taxon>Protacanthopterygii</taxon>
        <taxon>Esociformes</taxon>
        <taxon>Umbridae</taxon>
        <taxon>Dallia</taxon>
    </lineage>
</organism>
<proteinExistence type="predicted"/>
<evidence type="ECO:0000313" key="2">
    <source>
        <dbReference type="Proteomes" id="UP001157502"/>
    </source>
</evidence>
<accession>A0ACC2F539</accession>
<name>A0ACC2F539_DALPE</name>
<protein>
    <submittedName>
        <fullName evidence="1">Uncharacterized protein</fullName>
    </submittedName>
</protein>
<reference evidence="1" key="1">
    <citation type="submission" date="2021-05" db="EMBL/GenBank/DDBJ databases">
        <authorList>
            <person name="Pan Q."/>
            <person name="Jouanno E."/>
            <person name="Zahm M."/>
            <person name="Klopp C."/>
            <person name="Cabau C."/>
            <person name="Louis A."/>
            <person name="Berthelot C."/>
            <person name="Parey E."/>
            <person name="Roest Crollius H."/>
            <person name="Montfort J."/>
            <person name="Robinson-Rechavi M."/>
            <person name="Bouchez O."/>
            <person name="Lampietro C."/>
            <person name="Lopez Roques C."/>
            <person name="Donnadieu C."/>
            <person name="Postlethwait J."/>
            <person name="Bobe J."/>
            <person name="Dillon D."/>
            <person name="Chandos A."/>
            <person name="von Hippel F."/>
            <person name="Guiguen Y."/>
        </authorList>
    </citation>
    <scope>NUCLEOTIDE SEQUENCE</scope>
    <source>
        <strain evidence="1">YG-Jan2019</strain>
    </source>
</reference>
<comment type="caution">
    <text evidence="1">The sequence shown here is derived from an EMBL/GenBank/DDBJ whole genome shotgun (WGS) entry which is preliminary data.</text>
</comment>
<dbReference type="EMBL" id="CM055761">
    <property type="protein sequence ID" value="KAJ7986461.1"/>
    <property type="molecule type" value="Genomic_DNA"/>
</dbReference>
<sequence length="129" mass="14652">MTSAVTKAMFESYALMVFVMGSFFVYFCGMVWAFCNPKLSGVEEEEIVTEALVEDEDRYRVCARHPPGQMHHTSGYPDGTPRRTGDWITQTTYVNFFEDSPTDDSLLTMDHNRFAFGDQIISPSCHNSV</sequence>
<gene>
    <name evidence="1" type="ORF">DPEC_G00340130</name>
</gene>
<evidence type="ECO:0000313" key="1">
    <source>
        <dbReference type="EMBL" id="KAJ7986461.1"/>
    </source>
</evidence>
<keyword evidence="2" id="KW-1185">Reference proteome</keyword>
<dbReference type="Proteomes" id="UP001157502">
    <property type="component" value="Chromosome 34"/>
</dbReference>